<evidence type="ECO:0000256" key="1">
    <source>
        <dbReference type="SAM" id="Phobius"/>
    </source>
</evidence>
<protein>
    <submittedName>
        <fullName evidence="2">Uncharacterized protein</fullName>
    </submittedName>
</protein>
<feature type="transmembrane region" description="Helical" evidence="1">
    <location>
        <begin position="52"/>
        <end position="70"/>
    </location>
</feature>
<dbReference type="AlphaFoldDB" id="A0A9X2RA74"/>
<organism evidence="2 3">
    <name type="scientific">Salinibacter ruber</name>
    <dbReference type="NCBI Taxonomy" id="146919"/>
    <lineage>
        <taxon>Bacteria</taxon>
        <taxon>Pseudomonadati</taxon>
        <taxon>Rhodothermota</taxon>
        <taxon>Rhodothermia</taxon>
        <taxon>Rhodothermales</taxon>
        <taxon>Salinibacteraceae</taxon>
        <taxon>Salinibacter</taxon>
    </lineage>
</organism>
<keyword evidence="1" id="KW-0472">Membrane</keyword>
<comment type="caution">
    <text evidence="2">The sequence shown here is derived from an EMBL/GenBank/DDBJ whole genome shotgun (WGS) entry which is preliminary data.</text>
</comment>
<proteinExistence type="predicted"/>
<keyword evidence="1" id="KW-0812">Transmembrane</keyword>
<dbReference type="EMBL" id="JANTYZ010000007">
    <property type="protein sequence ID" value="MCS3865863.1"/>
    <property type="molecule type" value="Genomic_DNA"/>
</dbReference>
<dbReference type="RefSeq" id="WP_259083828.1">
    <property type="nucleotide sequence ID" value="NZ_JANTYZ010000007.1"/>
</dbReference>
<name>A0A9X2RA74_9BACT</name>
<keyword evidence="1" id="KW-1133">Transmembrane helix</keyword>
<evidence type="ECO:0000313" key="3">
    <source>
        <dbReference type="Proteomes" id="UP001155034"/>
    </source>
</evidence>
<dbReference type="Proteomes" id="UP001155034">
    <property type="component" value="Unassembled WGS sequence"/>
</dbReference>
<sequence>MTIDEKLEKAREVYEDAKAKGRVNREAEDEIEEQLLKLEERVNPTRAQTEELWRWGVATALGLVTTAAIFSDSDT</sequence>
<evidence type="ECO:0000313" key="2">
    <source>
        <dbReference type="EMBL" id="MCS3865863.1"/>
    </source>
</evidence>
<gene>
    <name evidence="2" type="ORF">GGP82_002427</name>
</gene>
<reference evidence="2" key="1">
    <citation type="submission" date="2022-08" db="EMBL/GenBank/DDBJ databases">
        <title>Genomic Encyclopedia of Type Strains, Phase V (KMG-V): Genome sequencing to study the core and pangenomes of soil and plant-associated prokaryotes.</title>
        <authorList>
            <person name="Whitman W."/>
        </authorList>
    </citation>
    <scope>NUCLEOTIDE SEQUENCE</scope>
    <source>
        <strain evidence="2">SP2016B</strain>
    </source>
</reference>
<accession>A0A9X2RA74</accession>